<feature type="domain" description="Orotidine 5'-phosphate decarboxylase" evidence="2">
    <location>
        <begin position="5"/>
        <end position="123"/>
    </location>
</feature>
<comment type="caution">
    <text evidence="3">The sequence shown here is derived from an EMBL/GenBank/DDBJ whole genome shotgun (WGS) entry which is preliminary data.</text>
</comment>
<dbReference type="GO" id="GO:0004590">
    <property type="term" value="F:orotidine-5'-phosphate decarboxylase activity"/>
    <property type="evidence" value="ECO:0007669"/>
    <property type="project" value="InterPro"/>
</dbReference>
<dbReference type="SMART" id="SM00934">
    <property type="entry name" value="OMPdecase"/>
    <property type="match status" value="1"/>
</dbReference>
<dbReference type="Proteomes" id="UP000019199">
    <property type="component" value="Unassembled WGS sequence"/>
</dbReference>
<dbReference type="SUPFAM" id="SSF51366">
    <property type="entry name" value="Ribulose-phoshate binding barrel"/>
    <property type="match status" value="1"/>
</dbReference>
<dbReference type="PANTHER" id="PTHR35039">
    <property type="entry name" value="3-KETO-L-GULONATE-6-PHOSPHATE DECARBOXYLASE SGBH-RELATED"/>
    <property type="match status" value="1"/>
</dbReference>
<dbReference type="AlphaFoldDB" id="W1ETL3"/>
<evidence type="ECO:0000313" key="4">
    <source>
        <dbReference type="Proteomes" id="UP000019199"/>
    </source>
</evidence>
<dbReference type="InterPro" id="IPR011060">
    <property type="entry name" value="RibuloseP-bd_barrel"/>
</dbReference>
<dbReference type="PANTHER" id="PTHR35039:SF3">
    <property type="entry name" value="3-KETO-L-GULONATE-6-PHOSPHATE DECARBOXYLASE SGBH-RELATED"/>
    <property type="match status" value="1"/>
</dbReference>
<name>W1ETL3_ECOLX</name>
<dbReference type="EMBL" id="CBWN010000020">
    <property type="protein sequence ID" value="CDL24875.1"/>
    <property type="molecule type" value="Genomic_DNA"/>
</dbReference>
<sequence>MSRPLLQLALDHSSLEAAQRDVTQLKDSVDIVEAGTILCLNEGLGAVKALREQCPDKIIVADWKVADAGETLAQQAFGAGANWMTIICAAPLATVEKGHAMAQRCGGEIQIELFGNWTLDDARD</sequence>
<dbReference type="GO" id="GO:0006207">
    <property type="term" value="P:'de novo' pyrimidine nucleobase biosynthetic process"/>
    <property type="evidence" value="ECO:0007669"/>
    <property type="project" value="InterPro"/>
</dbReference>
<organism evidence="3 4">
    <name type="scientific">Escherichia coli ISC7</name>
    <dbReference type="NCBI Taxonomy" id="1432555"/>
    <lineage>
        <taxon>Bacteria</taxon>
        <taxon>Pseudomonadati</taxon>
        <taxon>Pseudomonadota</taxon>
        <taxon>Gammaproteobacteria</taxon>
        <taxon>Enterobacterales</taxon>
        <taxon>Enterobacteriaceae</taxon>
        <taxon>Escherichia</taxon>
    </lineage>
</organism>
<dbReference type="Gene3D" id="3.20.20.70">
    <property type="entry name" value="Aldolase class I"/>
    <property type="match status" value="1"/>
</dbReference>
<dbReference type="GO" id="GO:0033982">
    <property type="term" value="F:3-dehydro-L-gulonate-6-phosphate decarboxylase activity"/>
    <property type="evidence" value="ECO:0007669"/>
    <property type="project" value="TreeGrafter"/>
</dbReference>
<evidence type="ECO:0000259" key="2">
    <source>
        <dbReference type="SMART" id="SM00934"/>
    </source>
</evidence>
<evidence type="ECO:0000256" key="1">
    <source>
        <dbReference type="ARBA" id="ARBA00023239"/>
    </source>
</evidence>
<accession>W1ETL3</accession>
<dbReference type="Pfam" id="PF00215">
    <property type="entry name" value="OMPdecase"/>
    <property type="match status" value="1"/>
</dbReference>
<proteinExistence type="predicted"/>
<dbReference type="InterPro" id="IPR001754">
    <property type="entry name" value="OMPdeCOase_dom"/>
</dbReference>
<keyword evidence="1" id="KW-0456">Lyase</keyword>
<dbReference type="InterPro" id="IPR013785">
    <property type="entry name" value="Aldolase_TIM"/>
</dbReference>
<protein>
    <submittedName>
        <fullName evidence="3">3-keto-L-gulonate 6-phosphate decarboxylase homolog</fullName>
    </submittedName>
</protein>
<dbReference type="GO" id="GO:0019854">
    <property type="term" value="P:L-ascorbic acid catabolic process"/>
    <property type="evidence" value="ECO:0007669"/>
    <property type="project" value="TreeGrafter"/>
</dbReference>
<evidence type="ECO:0000313" key="3">
    <source>
        <dbReference type="EMBL" id="CDL24875.1"/>
    </source>
</evidence>
<reference evidence="3 4" key="1">
    <citation type="submission" date="2013-10" db="EMBL/GenBank/DDBJ databases">
        <title>Antibiotic resistance diversity of beta-lactamase producers in the General Hospital Vienna.</title>
        <authorList>
            <person name="Barisic I."/>
            <person name="Mitteregger D."/>
            <person name="Hirschl A.M."/>
            <person name="Noehammer C."/>
            <person name="Wiesinger-Mayr H."/>
        </authorList>
    </citation>
    <scope>NUCLEOTIDE SEQUENCE [LARGE SCALE GENOMIC DNA]</scope>
    <source>
        <strain evidence="3 4">ISC7</strain>
    </source>
</reference>